<sequence length="369" mass="43215">MPKILFSQFANIELIVEGGNPRGGAAVQTLVWMHAFNKLGFDIQQVIYETETRPKKKEFDWVETITVYNPNVKRIRSWYTYKLPAYFKTLKTAKCDYVYSSIPKWYFFYINIFCKILGIKHIIRIPSDEMVDKRIFLTESKIDNFYIQKSFATADLILAQNEYQFVNLKRKFPKQQIVKIYNPTIINEEFLKIKTELQGHIAWIANFRHRKNMALLLKIAELLPKENFMIAGVPLLPLDEETEDSVENLRKLKNVTFLGNVGREDILGFLSKAKFLLSTARYEGFSNTFLEAMCTGTPVLTTHTANPDELINRYELGYVYENENEICSIIENLTMEKYLTWSKNCIAYVKENHDYKYLGNKLMNQIKCL</sequence>
<dbReference type="Proteomes" id="UP000192333">
    <property type="component" value="Chromosome I"/>
</dbReference>
<reference evidence="4" key="1">
    <citation type="submission" date="2017-04" db="EMBL/GenBank/DDBJ databases">
        <authorList>
            <person name="Varghese N."/>
            <person name="Submissions S."/>
        </authorList>
    </citation>
    <scope>NUCLEOTIDE SEQUENCE [LARGE SCALE GENOMIC DNA]</scope>
    <source>
        <strain evidence="4">DSM 16537</strain>
    </source>
</reference>
<dbReference type="OrthoDB" id="1116389at2"/>
<dbReference type="Gene3D" id="3.40.50.2000">
    <property type="entry name" value="Glycogen Phosphorylase B"/>
    <property type="match status" value="2"/>
</dbReference>
<dbReference type="SUPFAM" id="SSF53756">
    <property type="entry name" value="UDP-Glycosyltransferase/glycogen phosphorylase"/>
    <property type="match status" value="1"/>
</dbReference>
<evidence type="ECO:0000256" key="1">
    <source>
        <dbReference type="ARBA" id="ARBA00022679"/>
    </source>
</evidence>
<dbReference type="GO" id="GO:0016757">
    <property type="term" value="F:glycosyltransferase activity"/>
    <property type="evidence" value="ECO:0007669"/>
    <property type="project" value="InterPro"/>
</dbReference>
<dbReference type="InterPro" id="IPR001296">
    <property type="entry name" value="Glyco_trans_1"/>
</dbReference>
<keyword evidence="1 3" id="KW-0808">Transferase</keyword>
<feature type="domain" description="Glycosyl transferase family 1" evidence="2">
    <location>
        <begin position="201"/>
        <end position="324"/>
    </location>
</feature>
<organism evidence="3 4">
    <name type="scientific">Aquiflexum balticum DSM 16537</name>
    <dbReference type="NCBI Taxonomy" id="758820"/>
    <lineage>
        <taxon>Bacteria</taxon>
        <taxon>Pseudomonadati</taxon>
        <taxon>Bacteroidota</taxon>
        <taxon>Cytophagia</taxon>
        <taxon>Cytophagales</taxon>
        <taxon>Cyclobacteriaceae</taxon>
        <taxon>Aquiflexum</taxon>
    </lineage>
</organism>
<evidence type="ECO:0000313" key="3">
    <source>
        <dbReference type="EMBL" id="SMD46309.1"/>
    </source>
</evidence>
<accession>A0A1W2HBR3</accession>
<dbReference type="AlphaFoldDB" id="A0A1W2HBR3"/>
<keyword evidence="4" id="KW-1185">Reference proteome</keyword>
<name>A0A1W2HBR3_9BACT</name>
<gene>
    <name evidence="3" type="ORF">SAMN00777080_4993</name>
</gene>
<dbReference type="STRING" id="758820.SAMN00777080_4993"/>
<dbReference type="Pfam" id="PF00534">
    <property type="entry name" value="Glycos_transf_1"/>
    <property type="match status" value="1"/>
</dbReference>
<dbReference type="PANTHER" id="PTHR46401">
    <property type="entry name" value="GLYCOSYLTRANSFERASE WBBK-RELATED"/>
    <property type="match status" value="1"/>
</dbReference>
<dbReference type="PANTHER" id="PTHR46401:SF2">
    <property type="entry name" value="GLYCOSYLTRANSFERASE WBBK-RELATED"/>
    <property type="match status" value="1"/>
</dbReference>
<dbReference type="CDD" id="cd03801">
    <property type="entry name" value="GT4_PimA-like"/>
    <property type="match status" value="1"/>
</dbReference>
<dbReference type="EMBL" id="LT838813">
    <property type="protein sequence ID" value="SMD46309.1"/>
    <property type="molecule type" value="Genomic_DNA"/>
</dbReference>
<evidence type="ECO:0000259" key="2">
    <source>
        <dbReference type="Pfam" id="PF00534"/>
    </source>
</evidence>
<proteinExistence type="predicted"/>
<protein>
    <submittedName>
        <fullName evidence="3">Glycosyltransferase involved in cell wall bisynthesis</fullName>
    </submittedName>
</protein>
<dbReference type="RefSeq" id="WP_084123226.1">
    <property type="nucleotide sequence ID" value="NZ_LT838813.1"/>
</dbReference>
<evidence type="ECO:0000313" key="4">
    <source>
        <dbReference type="Proteomes" id="UP000192333"/>
    </source>
</evidence>